<keyword evidence="1" id="KW-0175">Coiled coil</keyword>
<dbReference type="GO" id="GO:0006302">
    <property type="term" value="P:double-strand break repair"/>
    <property type="evidence" value="ECO:0007669"/>
    <property type="project" value="TreeGrafter"/>
</dbReference>
<dbReference type="Pfam" id="PF13558">
    <property type="entry name" value="SbcC_Walker_B"/>
    <property type="match status" value="1"/>
</dbReference>
<dbReference type="AlphaFoldDB" id="A0A9D2P961"/>
<feature type="transmembrane region" description="Helical" evidence="2">
    <location>
        <begin position="12"/>
        <end position="30"/>
    </location>
</feature>
<keyword evidence="2" id="KW-0472">Membrane</keyword>
<reference evidence="3" key="2">
    <citation type="submission" date="2021-04" db="EMBL/GenBank/DDBJ databases">
        <authorList>
            <person name="Gilroy R."/>
        </authorList>
    </citation>
    <scope>NUCLEOTIDE SEQUENCE</scope>
    <source>
        <strain evidence="3">CHK183-5548</strain>
    </source>
</reference>
<evidence type="ECO:0000313" key="4">
    <source>
        <dbReference type="Proteomes" id="UP000823883"/>
    </source>
</evidence>
<dbReference type="PANTHER" id="PTHR32182">
    <property type="entry name" value="DNA REPLICATION AND REPAIR PROTEIN RECF"/>
    <property type="match status" value="1"/>
</dbReference>
<dbReference type="InterPro" id="IPR027417">
    <property type="entry name" value="P-loop_NTPase"/>
</dbReference>
<feature type="coiled-coil region" evidence="1">
    <location>
        <begin position="613"/>
        <end position="700"/>
    </location>
</feature>
<comment type="caution">
    <text evidence="3">The sequence shown here is derived from an EMBL/GenBank/DDBJ whole genome shotgun (WGS) entry which is preliminary data.</text>
</comment>
<sequence length="1113" mass="129806">MILLKKVRLINWYGFSNVTAPIGFFTLIAGKNGNGKSVMLDAIKYAAYGDTVFNKSSESKGSRTLSSYTRGLLDATAGTYMRPAERVPNVYSHIVLEYFDDVEDKSFLLGTVIETSASNNCQTYRYVMDRTVMEQMEHTYEEKGVTMPCSASLLQKKYRLKLMNREQGLPKFLQMTGLKLNLAQLPVYLRKLRGIMSYDPNARIDRFIRESVLEERNVDFGKLIEAKENIERLNENFEIIQQEIGELDGILGEYDAWESERNRLLADDIRIVYKKRKDLSREIERQTAERELAQRRKEDLEQELEILDRKKKEIDGQLVQVRVSLEQLDSARMIEEEKRRSEGLEAEKKTLMDLCRKLEHFQTVISELMNQFFEEKEPVEDQSVLASLCGREHTAAEKAAAVSGFKQKVSERYDRLVAKVADAERELEELNRSLDMQHRIIEDCRKHRNTFDQIPDYVGLRSEINREFEKRNIRSKAQFACEYVIGLKDEAWRDAIEAFLGPRRYTILVEPQYYDIADDVLNRSEHRYAHLFNTKLLMKKKIRVEEDSAVFKLEIKNPVAKQYFDYQLGRMHAVEKTAVKEYENAISREGRVSVAMDSYFLRFDKLRSYYLGQKTFELNRLRAEKEINRLNGEKKAKLAEKKELESRKSRMAQSREMFQEYDYDAHRKYQTASENARASREQLERLKKAQENNQEYLELSELAGRLSDEQGAVQSEYKVKLEEKSGQDAVITRCGEKIATRSRELAEQEKQFQEYQTEYYTIVQRTVEAYEKYLENGRQGLGGLLAEDTRRRVGNSITQHERDLMQRQADYNAKHAGRMLPRGTEGREAYAGRRERIWMDNLQEIRQKLEVQTRRYEDIFKNEFVLTILKSCERAREDLRQINGELAKLTFAAKYQFDVHYVKDGSEYAKVIEYARYLDEREQLGDAADGQLTLDLAASVSDEEGGRLEAEMKQIINRIIEKNSGETIARFADYRNYMNYEILISNQILDRAKLSRQTGFNSGAEVQIPYLLILSSALLLIYNQRVNSTRLVFIDEPFAKMDPGNVKLMLKFMREQRLQVIFCSPDKTESIGSECEVILPALRVRADSMQLGIVQFHEEKAYSARLGEEHGRL</sequence>
<feature type="coiled-coil region" evidence="1">
    <location>
        <begin position="269"/>
        <end position="354"/>
    </location>
</feature>
<feature type="coiled-coil region" evidence="1">
    <location>
        <begin position="839"/>
        <end position="892"/>
    </location>
</feature>
<dbReference type="PANTHER" id="PTHR32182:SF0">
    <property type="entry name" value="DNA REPLICATION AND REPAIR PROTEIN RECF"/>
    <property type="match status" value="1"/>
</dbReference>
<evidence type="ECO:0000256" key="2">
    <source>
        <dbReference type="SAM" id="Phobius"/>
    </source>
</evidence>
<dbReference type="Pfam" id="PF13555">
    <property type="entry name" value="AAA_29"/>
    <property type="match status" value="1"/>
</dbReference>
<evidence type="ECO:0000313" key="3">
    <source>
        <dbReference type="EMBL" id="HJC46611.1"/>
    </source>
</evidence>
<feature type="coiled-coil region" evidence="1">
    <location>
        <begin position="406"/>
        <end position="440"/>
    </location>
</feature>
<protein>
    <submittedName>
        <fullName evidence="3">AAA family ATPase</fullName>
    </submittedName>
</protein>
<dbReference type="EMBL" id="DWWL01000005">
    <property type="protein sequence ID" value="HJC46611.1"/>
    <property type="molecule type" value="Genomic_DNA"/>
</dbReference>
<accession>A0A9D2P961</accession>
<dbReference type="Gene3D" id="3.40.50.300">
    <property type="entry name" value="P-loop containing nucleotide triphosphate hydrolases"/>
    <property type="match status" value="2"/>
</dbReference>
<proteinExistence type="predicted"/>
<name>A0A9D2P961_9FIRM</name>
<gene>
    <name evidence="3" type="ORF">IAA04_00990</name>
</gene>
<keyword evidence="2" id="KW-0812">Transmembrane</keyword>
<organism evidence="3 4">
    <name type="scientific">Candidatus Lachnoclostridium pullistercoris</name>
    <dbReference type="NCBI Taxonomy" id="2838632"/>
    <lineage>
        <taxon>Bacteria</taxon>
        <taxon>Bacillati</taxon>
        <taxon>Bacillota</taxon>
        <taxon>Clostridia</taxon>
        <taxon>Lachnospirales</taxon>
        <taxon>Lachnospiraceae</taxon>
    </lineage>
</organism>
<keyword evidence="2" id="KW-1133">Transmembrane helix</keyword>
<evidence type="ECO:0000256" key="1">
    <source>
        <dbReference type="SAM" id="Coils"/>
    </source>
</evidence>
<dbReference type="SUPFAM" id="SSF52540">
    <property type="entry name" value="P-loop containing nucleoside triphosphate hydrolases"/>
    <property type="match status" value="1"/>
</dbReference>
<reference evidence="3" key="1">
    <citation type="journal article" date="2021" name="PeerJ">
        <title>Extensive microbial diversity within the chicken gut microbiome revealed by metagenomics and culture.</title>
        <authorList>
            <person name="Gilroy R."/>
            <person name="Ravi A."/>
            <person name="Getino M."/>
            <person name="Pursley I."/>
            <person name="Horton D.L."/>
            <person name="Alikhan N.F."/>
            <person name="Baker D."/>
            <person name="Gharbi K."/>
            <person name="Hall N."/>
            <person name="Watson M."/>
            <person name="Adriaenssens E.M."/>
            <person name="Foster-Nyarko E."/>
            <person name="Jarju S."/>
            <person name="Secka A."/>
            <person name="Antonio M."/>
            <person name="Oren A."/>
            <person name="Chaudhuri R.R."/>
            <person name="La Ragione R."/>
            <person name="Hildebrand F."/>
            <person name="Pallen M.J."/>
        </authorList>
    </citation>
    <scope>NUCLEOTIDE SEQUENCE</scope>
    <source>
        <strain evidence="3">CHK183-5548</strain>
    </source>
</reference>
<dbReference type="Proteomes" id="UP000823883">
    <property type="component" value="Unassembled WGS sequence"/>
</dbReference>
<dbReference type="GO" id="GO:0000731">
    <property type="term" value="P:DNA synthesis involved in DNA repair"/>
    <property type="evidence" value="ECO:0007669"/>
    <property type="project" value="TreeGrafter"/>
</dbReference>